<organism evidence="2 3">
    <name type="scientific">Jhaorihella thermophila</name>
    <dbReference type="NCBI Taxonomy" id="488547"/>
    <lineage>
        <taxon>Bacteria</taxon>
        <taxon>Pseudomonadati</taxon>
        <taxon>Pseudomonadota</taxon>
        <taxon>Alphaproteobacteria</taxon>
        <taxon>Rhodobacterales</taxon>
        <taxon>Paracoccaceae</taxon>
        <taxon>Jhaorihella</taxon>
    </lineage>
</organism>
<proteinExistence type="predicted"/>
<reference evidence="2 3" key="1">
    <citation type="submission" date="2016-10" db="EMBL/GenBank/DDBJ databases">
        <authorList>
            <person name="de Groot N.N."/>
        </authorList>
    </citation>
    <scope>NUCLEOTIDE SEQUENCE [LARGE SCALE GENOMIC DNA]</scope>
    <source>
        <strain evidence="2 3">DSM 23413</strain>
    </source>
</reference>
<dbReference type="EMBL" id="FNVD01000001">
    <property type="protein sequence ID" value="SEF51496.1"/>
    <property type="molecule type" value="Genomic_DNA"/>
</dbReference>
<dbReference type="OrthoDB" id="7659348at2"/>
<sequence length="65" mass="6754">MRNDWILDVLADLKNFASANGLPALAEQLGDTTLVAAAEIASRHLEETGGRVETGGESGPGARGY</sequence>
<dbReference type="Proteomes" id="UP000236742">
    <property type="component" value="Unassembled WGS sequence"/>
</dbReference>
<feature type="compositionally biased region" description="Gly residues" evidence="1">
    <location>
        <begin position="52"/>
        <end position="65"/>
    </location>
</feature>
<dbReference type="RefSeq" id="WP_104006583.1">
    <property type="nucleotide sequence ID" value="NZ_FNVD01000001.1"/>
</dbReference>
<evidence type="ECO:0000313" key="2">
    <source>
        <dbReference type="EMBL" id="SEF51496.1"/>
    </source>
</evidence>
<protein>
    <submittedName>
        <fullName evidence="2">Uncharacterized protein</fullName>
    </submittedName>
</protein>
<feature type="region of interest" description="Disordered" evidence="1">
    <location>
        <begin position="45"/>
        <end position="65"/>
    </location>
</feature>
<evidence type="ECO:0000256" key="1">
    <source>
        <dbReference type="SAM" id="MobiDB-lite"/>
    </source>
</evidence>
<accession>A0A1H5SLP2</accession>
<evidence type="ECO:0000313" key="3">
    <source>
        <dbReference type="Proteomes" id="UP000236742"/>
    </source>
</evidence>
<name>A0A1H5SLP2_9RHOB</name>
<dbReference type="AlphaFoldDB" id="A0A1H5SLP2"/>
<gene>
    <name evidence="2" type="ORF">SAMN05421751_101612</name>
</gene>
<keyword evidence="3" id="KW-1185">Reference proteome</keyword>